<proteinExistence type="predicted"/>
<organism evidence="3 4">
    <name type="scientific">Aphanomyces stellatus</name>
    <dbReference type="NCBI Taxonomy" id="120398"/>
    <lineage>
        <taxon>Eukaryota</taxon>
        <taxon>Sar</taxon>
        <taxon>Stramenopiles</taxon>
        <taxon>Oomycota</taxon>
        <taxon>Saprolegniomycetes</taxon>
        <taxon>Saprolegniales</taxon>
        <taxon>Verrucalvaceae</taxon>
        <taxon>Aphanomyces</taxon>
    </lineage>
</organism>
<reference evidence="2" key="2">
    <citation type="submission" date="2019-06" db="EMBL/GenBank/DDBJ databases">
        <title>Genomics analysis of Aphanomyces spp. identifies a new class of oomycete effector associated with host adaptation.</title>
        <authorList>
            <person name="Gaulin E."/>
        </authorList>
    </citation>
    <scope>NUCLEOTIDE SEQUENCE</scope>
    <source>
        <strain evidence="2">CBS 578.67</strain>
    </source>
</reference>
<dbReference type="Proteomes" id="UP000332933">
    <property type="component" value="Unassembled WGS sequence"/>
</dbReference>
<dbReference type="EMBL" id="CAADRA010005362">
    <property type="protein sequence ID" value="VFT88987.1"/>
    <property type="molecule type" value="Genomic_DNA"/>
</dbReference>
<evidence type="ECO:0000313" key="3">
    <source>
        <dbReference type="EMBL" id="VFT88987.1"/>
    </source>
</evidence>
<feature type="region of interest" description="Disordered" evidence="1">
    <location>
        <begin position="1"/>
        <end position="29"/>
    </location>
</feature>
<evidence type="ECO:0000313" key="4">
    <source>
        <dbReference type="Proteomes" id="UP000332933"/>
    </source>
</evidence>
<feature type="compositionally biased region" description="Polar residues" evidence="1">
    <location>
        <begin position="10"/>
        <end position="19"/>
    </location>
</feature>
<evidence type="ECO:0000256" key="1">
    <source>
        <dbReference type="SAM" id="MobiDB-lite"/>
    </source>
</evidence>
<accession>A0A485KV70</accession>
<evidence type="ECO:0000313" key="2">
    <source>
        <dbReference type="EMBL" id="KAF0697139.1"/>
    </source>
</evidence>
<name>A0A485KV70_9STRA</name>
<sequence>MVAAAPVEGATTTQCSSRQGGFLRPHAGHVKGRSIERRTLTRHIEQWNTKDQPASSPQKVTSYRSPTTFYHSPITCERTRSISEPHDLRCRRRRLGLAGQTAPASQGVQPPPHMKLEPAHDTSFHGQARTFPSEHPMALDPSTRFLFDDILDEPRRLSPAYFLWPDSIRRRVPPGFVFPTTNCTIMWIRWFWGGTRHGVGPFRYLTLGDFDADDDVSRAKLEGTMAVMHVLVSNALAHDVDSETTLAHASERQLRTAFTRAFARVFPDRDAHTEAIEAFFPHCDEDVDIVLPHQPRKRAKTRVALRQPKKTPFTQVPETTANVEALWSLWFRGDARREPLRHLGVDDVQDTISKQRLAKAQHMMTRLIVIAVETGLVTSIDDIAKLATDNEPAFSTLFATVYSILVTRDASMEAKTIELTALPCRELWVGWFHATPPYRSLVSQDMNAGFAQVRALMVDLVTECCDLLLASSEDELASMDAPDLAVLFDDIFPVFLRRVSREATVVPVSGQSSCRQVTRWWQAQVIDESDDDVASSSSSLEDDSDVDSSVSELYDFSSSDVMSSEDISDQDAEHDAQSRKKKDVFPSLSAWKMWALWVQGDAATKYVPYRVVEQSFWDCTTRTQQLRWDNAACVMETFLHTAVTHGFVASANALECLDEGTLMAVFEDAFHTTSDEMALQQCVRWKAECTCSTLYKALLPRQKEAYRRGKLQPK</sequence>
<reference evidence="3 4" key="1">
    <citation type="submission" date="2019-03" db="EMBL/GenBank/DDBJ databases">
        <authorList>
            <person name="Gaulin E."/>
            <person name="Dumas B."/>
        </authorList>
    </citation>
    <scope>NUCLEOTIDE SEQUENCE [LARGE SCALE GENOMIC DNA]</scope>
    <source>
        <strain evidence="3">CBS 568.67</strain>
    </source>
</reference>
<protein>
    <submittedName>
        <fullName evidence="3">Aste57867_12133 protein</fullName>
    </submittedName>
</protein>
<gene>
    <name evidence="3" type="primary">Aste57867_12133</name>
    <name evidence="2" type="ORF">As57867_012088</name>
    <name evidence="3" type="ORF">ASTE57867_12133</name>
</gene>
<feature type="region of interest" description="Disordered" evidence="1">
    <location>
        <begin position="560"/>
        <end position="579"/>
    </location>
</feature>
<dbReference type="AlphaFoldDB" id="A0A485KV70"/>
<dbReference type="EMBL" id="VJMH01005341">
    <property type="protein sequence ID" value="KAF0697139.1"/>
    <property type="molecule type" value="Genomic_DNA"/>
</dbReference>
<keyword evidence="4" id="KW-1185">Reference proteome</keyword>